<dbReference type="PROSITE" id="PS51892">
    <property type="entry name" value="SUBTILASE"/>
    <property type="match status" value="1"/>
</dbReference>
<dbReference type="InterPro" id="IPR014756">
    <property type="entry name" value="Ig_E-set"/>
</dbReference>
<keyword evidence="4 5" id="KW-0720">Serine protease</keyword>
<dbReference type="Pfam" id="PF00082">
    <property type="entry name" value="Peptidase_S8"/>
    <property type="match status" value="1"/>
</dbReference>
<dbReference type="SUPFAM" id="SSF81296">
    <property type="entry name" value="E set domains"/>
    <property type="match status" value="1"/>
</dbReference>
<keyword evidence="3 5" id="KW-0378">Hydrolase</keyword>
<reference evidence="10" key="1">
    <citation type="submission" date="2016-10" db="EMBL/GenBank/DDBJ databases">
        <authorList>
            <person name="Varghese N."/>
            <person name="Submissions S."/>
        </authorList>
    </citation>
    <scope>NUCLEOTIDE SEQUENCE [LARGE SCALE GENOMIC DNA]</scope>
    <source>
        <strain evidence="10">DSM 44209</strain>
    </source>
</reference>
<evidence type="ECO:0000256" key="2">
    <source>
        <dbReference type="ARBA" id="ARBA00022670"/>
    </source>
</evidence>
<gene>
    <name evidence="9" type="ORF">SAMN04488546_3963</name>
</gene>
<dbReference type="GO" id="GO:0005975">
    <property type="term" value="P:carbohydrate metabolic process"/>
    <property type="evidence" value="ECO:0007669"/>
    <property type="project" value="UniProtKB-ARBA"/>
</dbReference>
<dbReference type="PROSITE" id="PS00138">
    <property type="entry name" value="SUBTILASE_SER"/>
    <property type="match status" value="1"/>
</dbReference>
<dbReference type="EMBL" id="FOIE01000009">
    <property type="protein sequence ID" value="SET86594.1"/>
    <property type="molecule type" value="Genomic_DNA"/>
</dbReference>
<dbReference type="Pfam" id="PF01833">
    <property type="entry name" value="TIG"/>
    <property type="match status" value="1"/>
</dbReference>
<dbReference type="InterPro" id="IPR013783">
    <property type="entry name" value="Ig-like_fold"/>
</dbReference>
<dbReference type="OrthoDB" id="9798386at2"/>
<dbReference type="Gene3D" id="3.40.50.200">
    <property type="entry name" value="Peptidase S8/S53 domain"/>
    <property type="match status" value="1"/>
</dbReference>
<proteinExistence type="inferred from homology"/>
<comment type="similarity">
    <text evidence="1 5">Belongs to the peptidase S8 family.</text>
</comment>
<dbReference type="Gene3D" id="2.60.40.10">
    <property type="entry name" value="Immunoglobulins"/>
    <property type="match status" value="1"/>
</dbReference>
<evidence type="ECO:0000256" key="1">
    <source>
        <dbReference type="ARBA" id="ARBA00011073"/>
    </source>
</evidence>
<feature type="domain" description="Peptidase S8/S53" evidence="7">
    <location>
        <begin position="164"/>
        <end position="423"/>
    </location>
</feature>
<dbReference type="PRINTS" id="PR00723">
    <property type="entry name" value="SUBTILISIN"/>
</dbReference>
<feature type="region of interest" description="Disordered" evidence="6">
    <location>
        <begin position="572"/>
        <end position="745"/>
    </location>
</feature>
<evidence type="ECO:0000313" key="9">
    <source>
        <dbReference type="EMBL" id="SET86594.1"/>
    </source>
</evidence>
<keyword evidence="2 5" id="KW-0645">Protease</keyword>
<evidence type="ECO:0000259" key="7">
    <source>
        <dbReference type="Pfam" id="PF00082"/>
    </source>
</evidence>
<feature type="domain" description="IPT/TIG" evidence="8">
    <location>
        <begin position="750"/>
        <end position="821"/>
    </location>
</feature>
<keyword evidence="10" id="KW-1185">Reference proteome</keyword>
<dbReference type="Proteomes" id="UP000198507">
    <property type="component" value="Unassembled WGS sequence"/>
</dbReference>
<evidence type="ECO:0000256" key="4">
    <source>
        <dbReference type="ARBA" id="ARBA00022825"/>
    </source>
</evidence>
<feature type="active site" description="Charge relay system" evidence="5">
    <location>
        <position position="391"/>
    </location>
</feature>
<dbReference type="PANTHER" id="PTHR43806">
    <property type="entry name" value="PEPTIDASE S8"/>
    <property type="match status" value="1"/>
</dbReference>
<dbReference type="InterPro" id="IPR023828">
    <property type="entry name" value="Peptidase_S8_Ser-AS"/>
</dbReference>
<feature type="active site" description="Charge relay system" evidence="5">
    <location>
        <position position="173"/>
    </location>
</feature>
<dbReference type="InterPro" id="IPR002909">
    <property type="entry name" value="IPT_dom"/>
</dbReference>
<accession>A0A1I0HTU5</accession>
<dbReference type="InterPro" id="IPR036852">
    <property type="entry name" value="Peptidase_S8/S53_dom_sf"/>
</dbReference>
<dbReference type="AlphaFoldDB" id="A0A1I0HTU5"/>
<dbReference type="GO" id="GO:0006508">
    <property type="term" value="P:proteolysis"/>
    <property type="evidence" value="ECO:0007669"/>
    <property type="project" value="UniProtKB-KW"/>
</dbReference>
<evidence type="ECO:0000256" key="3">
    <source>
        <dbReference type="ARBA" id="ARBA00022801"/>
    </source>
</evidence>
<feature type="compositionally biased region" description="Gly residues" evidence="6">
    <location>
        <begin position="836"/>
        <end position="877"/>
    </location>
</feature>
<dbReference type="PANTHER" id="PTHR43806:SF11">
    <property type="entry name" value="CEREVISIN-RELATED"/>
    <property type="match status" value="1"/>
</dbReference>
<evidence type="ECO:0000256" key="6">
    <source>
        <dbReference type="SAM" id="MobiDB-lite"/>
    </source>
</evidence>
<dbReference type="SUPFAM" id="SSF52743">
    <property type="entry name" value="Subtilisin-like"/>
    <property type="match status" value="1"/>
</dbReference>
<protein>
    <submittedName>
        <fullName evidence="9">Serine protease, subtilisin family</fullName>
    </submittedName>
</protein>
<dbReference type="InterPro" id="IPR050131">
    <property type="entry name" value="Peptidase_S8_subtilisin-like"/>
</dbReference>
<dbReference type="InterPro" id="IPR000209">
    <property type="entry name" value="Peptidase_S8/S53_dom"/>
</dbReference>
<feature type="active site" description="Charge relay system" evidence="5">
    <location>
        <position position="229"/>
    </location>
</feature>
<feature type="compositionally biased region" description="Gly residues" evidence="6">
    <location>
        <begin position="577"/>
        <end position="615"/>
    </location>
</feature>
<dbReference type="InterPro" id="IPR015500">
    <property type="entry name" value="Peptidase_S8_subtilisin-rel"/>
</dbReference>
<dbReference type="CDD" id="cd00102">
    <property type="entry name" value="IPT"/>
    <property type="match status" value="1"/>
</dbReference>
<organism evidence="9 10">
    <name type="scientific">Geodermatophilus poikilotrophus</name>
    <dbReference type="NCBI Taxonomy" id="1333667"/>
    <lineage>
        <taxon>Bacteria</taxon>
        <taxon>Bacillati</taxon>
        <taxon>Actinomycetota</taxon>
        <taxon>Actinomycetes</taxon>
        <taxon>Geodermatophilales</taxon>
        <taxon>Geodermatophilaceae</taxon>
        <taxon>Geodermatophilus</taxon>
    </lineage>
</organism>
<evidence type="ECO:0000259" key="8">
    <source>
        <dbReference type="Pfam" id="PF01833"/>
    </source>
</evidence>
<dbReference type="RefSeq" id="WP_091447291.1">
    <property type="nucleotide sequence ID" value="NZ_FOIE01000009.1"/>
</dbReference>
<sequence length="916" mass="87250">MSQSRGAPLRRGALAVVLVSAWVAGYAGAAAYSALALAAVPVVSDFGPGDGLTRYVLSADEGVAPADLVRAVALADGVVNAQPVGSDRALVATEGLAPHHLEALPGVADAEYSPVVPVAAGTVTDPYWPQYGWNLENTGVNAYNQPARVDADDDVTTGWEAGTGEGVVVAVVDTGYDSDHPDLAGALWTNPAEPCGPIDHDGNGRAGDCHGWNFTTNSADVDNGAGGTHGASVAGAVGARAGNGLGTAGVAPDVTIMPLVIGSGGGVDVVLGAEAIRYAADHGADVVNASWGGAFGGWALDNLRSAVAYAESKGVVVVVAAGNDAADRDAAPLYPASLTEANVVTAGSSTAADTRSDFSAWGAGSVDLFAPGTIVFTTWNDGGYRLINGTSIASPQVAGAVALYRQAMPGATPRQLRQALLEDVDPVAAFAGRSVTGGRLSLSRLPARAADTVSYTFTSMTAPAGVVTPRVAATGPAAAGDYGVTLGLGMEHEGEVWAVSGAELTVGGTTLATDDTGTARFPLGHAAGPADLPLSPSVELGDGRYVLTVRLDRDGTAVGRTYAAPLVVGTTAAPAPGGTGNTPGSGPSGSSGSGSSGSSGSGAGDPGSGSSGTGGTDRSASGGSGPNGTGTGGTGTGSSGSGGSGSGGSGSEGSGSEGSGSKGSPTGGSGGSGSGGSGPTGSGSGGAGSGGSGDPGAPSGRTTPVVPDVPSGTRTPTSPDAPSGSGDPGGSSSPTPGGQNVYPSVGPFGITSLSPARVGTAGGTLVTITGAALPSGPRVRIGDSAAATVVRSSATQVVVQVPARAAGVYDVHVFAPDGRHSVLTAALTYTAPTGGTAPGGSTPGGSGGGSGTGGGAPGGGGGAGGGSDGSAGAGGGSSSDVRTGPGGLRLVRSAVFAGLRTVWSTDCSVSCRGIRV</sequence>
<feature type="region of interest" description="Disordered" evidence="6">
    <location>
        <begin position="834"/>
        <end position="885"/>
    </location>
</feature>
<name>A0A1I0HTU5_9ACTN</name>
<feature type="compositionally biased region" description="Low complexity" evidence="6">
    <location>
        <begin position="715"/>
        <end position="738"/>
    </location>
</feature>
<evidence type="ECO:0000256" key="5">
    <source>
        <dbReference type="PROSITE-ProRule" id="PRU01240"/>
    </source>
</evidence>
<feature type="compositionally biased region" description="Gly residues" evidence="6">
    <location>
        <begin position="622"/>
        <end position="694"/>
    </location>
</feature>
<evidence type="ECO:0000313" key="10">
    <source>
        <dbReference type="Proteomes" id="UP000198507"/>
    </source>
</evidence>
<dbReference type="GO" id="GO:0004252">
    <property type="term" value="F:serine-type endopeptidase activity"/>
    <property type="evidence" value="ECO:0007669"/>
    <property type="project" value="UniProtKB-UniRule"/>
</dbReference>